<dbReference type="InterPro" id="IPR016093">
    <property type="entry name" value="MIR_motif"/>
</dbReference>
<feature type="domain" description="MIR" evidence="17">
    <location>
        <begin position="391"/>
        <end position="451"/>
    </location>
</feature>
<evidence type="ECO:0000256" key="12">
    <source>
        <dbReference type="ARBA" id="ARBA00023180"/>
    </source>
</evidence>
<sequence length="839" mass="94708">MTGKAKSTTVKSAEGCDPVPELDVRNGPVRPYIVTEAPASLSELRSPTSTKERLLVAGLALFTAAVRLHGLSSPDSVVFDEVHFGGFASKYITGTFFMDVHPPLAKMLFAAVGAIGGFRGDFDFKAIGDKFPASTPYFFMRLFPATLGVLTVLMMYFTLRSSGVRVFTALVASLCFAIENAYVTISRYILLDAPLMFFIAAAAYSFKKYELHPQGSWNSYRFLLSTGFALGLALSSKWVGLFTVAWIGALCIWRLWFMIGDLSKPVSSTFKEALRKLLFLLGIPAVLYLAFFYLHFDTLTVYSDGAGFFSSAFRTTLQGNTIPQDILADVGIGSTISIRHIATMGGYLHSHNHMYEKGSEQQQITLYPHLDGNNEWLIELHDKPNEPVTSFEGLADGTMIKLKHVTTQRRLHSHDHKAPVSESADWQKEVSCYGFEGFEGDGNDDWIVEIDKEASEPGEAQTRVRALETKFRLKHPYMNCHLFSHEVKLPKWGFEQQEVTCASQGKPHLTLWYVEDNSHPLLPQDAERVSYKKPGFFAKLLESHQKMWHINKNLVDPHIYESQPYSWPLLLRGISYWGQEHRQVYLLGNAILWWSVSTFVLIFGLILVFELITWQLGYPILQDKDVVNFHVQVLHYLLGYVLHYIPSFLMGRQLFLHHYLPAYYFGILAFAHALDITVTYVFRNKRVVGYAAIGAFFASVAYFYVSYRPLIYGTPWTQDLCHKSQWLSGWDYGCSNFFNSYEEYTDFDSQLSSSHDISPSKTLEADADSKPTQAFEKPASQDINQNDIDVDELMAGPGVKKFIDQNGQELDPEYVKEILGNGGSVMSVEHRSHTENASP</sequence>
<accession>A0A1G4JJ48</accession>
<evidence type="ECO:0000256" key="6">
    <source>
        <dbReference type="ARBA" id="ARBA00022679"/>
    </source>
</evidence>
<feature type="region of interest" description="Disordered" evidence="16">
    <location>
        <begin position="1"/>
        <end position="23"/>
    </location>
</feature>
<feature type="transmembrane region" description="Helical" evidence="15">
    <location>
        <begin position="662"/>
        <end position="682"/>
    </location>
</feature>
<evidence type="ECO:0000256" key="7">
    <source>
        <dbReference type="ARBA" id="ARBA00022692"/>
    </source>
</evidence>
<evidence type="ECO:0000313" key="19">
    <source>
        <dbReference type="Proteomes" id="UP000191024"/>
    </source>
</evidence>
<keyword evidence="9 15" id="KW-0256">Endoplasmic reticulum</keyword>
<name>A0A1G4JJ48_9SACH</name>
<keyword evidence="8" id="KW-0677">Repeat</keyword>
<comment type="subcellular location">
    <subcellularLocation>
        <location evidence="1 15">Endoplasmic reticulum membrane</location>
        <topology evidence="1 15">Multi-pass membrane protein</topology>
    </subcellularLocation>
</comment>
<feature type="compositionally biased region" description="Polar residues" evidence="16">
    <location>
        <begin position="1"/>
        <end position="11"/>
    </location>
</feature>
<dbReference type="UniPathway" id="UPA00378"/>
<feature type="transmembrane region" description="Helical" evidence="15">
    <location>
        <begin position="633"/>
        <end position="650"/>
    </location>
</feature>
<gene>
    <name evidence="18" type="ORF">LAMI_0E02080G</name>
</gene>
<dbReference type="PROSITE" id="PS50919">
    <property type="entry name" value="MIR"/>
    <property type="match status" value="3"/>
</dbReference>
<dbReference type="EMBL" id="LT598465">
    <property type="protein sequence ID" value="SCU90436.1"/>
    <property type="molecule type" value="Genomic_DNA"/>
</dbReference>
<dbReference type="SMART" id="SM00472">
    <property type="entry name" value="MIR"/>
    <property type="match status" value="3"/>
</dbReference>
<feature type="transmembrane region" description="Helical" evidence="15">
    <location>
        <begin position="240"/>
        <end position="257"/>
    </location>
</feature>
<dbReference type="PANTHER" id="PTHR10050">
    <property type="entry name" value="DOLICHYL-PHOSPHATE-MANNOSE--PROTEIN MANNOSYLTRANSFERASE"/>
    <property type="match status" value="1"/>
</dbReference>
<proteinExistence type="inferred from homology"/>
<dbReference type="SUPFAM" id="SSF82109">
    <property type="entry name" value="MIR domain"/>
    <property type="match status" value="1"/>
</dbReference>
<dbReference type="Gene3D" id="2.80.10.50">
    <property type="match status" value="1"/>
</dbReference>
<comment type="catalytic activity">
    <reaction evidence="13 15">
        <text>a di-trans,poly-cis-dolichyl beta-D-mannosyl phosphate + L-threonyl-[protein] = 3-O-(alpha-D-mannosyl)-L-threonyl-[protein] + a di-trans,poly-cis-dolichyl phosphate + H(+)</text>
        <dbReference type="Rhea" id="RHEA:53396"/>
        <dbReference type="Rhea" id="RHEA-COMP:11060"/>
        <dbReference type="Rhea" id="RHEA-COMP:13547"/>
        <dbReference type="Rhea" id="RHEA-COMP:19498"/>
        <dbReference type="Rhea" id="RHEA-COMP:19501"/>
        <dbReference type="ChEBI" id="CHEBI:15378"/>
        <dbReference type="ChEBI" id="CHEBI:30013"/>
        <dbReference type="ChEBI" id="CHEBI:57683"/>
        <dbReference type="ChEBI" id="CHEBI:58211"/>
        <dbReference type="ChEBI" id="CHEBI:137323"/>
        <dbReference type="EC" id="2.4.1.109"/>
    </reaction>
</comment>
<dbReference type="CDD" id="cd23283">
    <property type="entry name" value="beta-trefoil_MIR_PMT1-like"/>
    <property type="match status" value="1"/>
</dbReference>
<feature type="transmembrane region" description="Helical" evidence="15">
    <location>
        <begin position="591"/>
        <end position="612"/>
    </location>
</feature>
<dbReference type="InterPro" id="IPR027005">
    <property type="entry name" value="PMT-like"/>
</dbReference>
<evidence type="ECO:0000256" key="3">
    <source>
        <dbReference type="ARBA" id="ARBA00007222"/>
    </source>
</evidence>
<evidence type="ECO:0000259" key="17">
    <source>
        <dbReference type="PROSITE" id="PS50919"/>
    </source>
</evidence>
<dbReference type="FunFam" id="2.80.10.50:FF:000034">
    <property type="entry name" value="Dolichyl-phosphate-mannose-protein mannosyltransferase 1"/>
    <property type="match status" value="1"/>
</dbReference>
<dbReference type="Proteomes" id="UP000191024">
    <property type="component" value="Chromosome E"/>
</dbReference>
<keyword evidence="11 15" id="KW-0472">Membrane</keyword>
<evidence type="ECO:0000256" key="2">
    <source>
        <dbReference type="ARBA" id="ARBA00004922"/>
    </source>
</evidence>
<feature type="domain" description="MIR" evidence="17">
    <location>
        <begin position="461"/>
        <end position="517"/>
    </location>
</feature>
<evidence type="ECO:0000256" key="4">
    <source>
        <dbReference type="ARBA" id="ARBA00012839"/>
    </source>
</evidence>
<dbReference type="InterPro" id="IPR003342">
    <property type="entry name" value="ArnT-like_N"/>
</dbReference>
<evidence type="ECO:0000256" key="10">
    <source>
        <dbReference type="ARBA" id="ARBA00022989"/>
    </source>
</evidence>
<dbReference type="Pfam" id="PF02815">
    <property type="entry name" value="MIR"/>
    <property type="match status" value="1"/>
</dbReference>
<comment type="catalytic activity">
    <reaction evidence="14 15">
        <text>a di-trans,poly-cis-dolichyl beta-D-mannosyl phosphate + L-seryl-[protein] = 3-O-(alpha-D-mannosyl)-L-seryl-[protein] + a di-trans,poly-cis-dolichyl phosphate + H(+)</text>
        <dbReference type="Rhea" id="RHEA:17377"/>
        <dbReference type="Rhea" id="RHEA-COMP:9863"/>
        <dbReference type="Rhea" id="RHEA-COMP:13546"/>
        <dbReference type="Rhea" id="RHEA-COMP:19498"/>
        <dbReference type="Rhea" id="RHEA-COMP:19501"/>
        <dbReference type="ChEBI" id="CHEBI:15378"/>
        <dbReference type="ChEBI" id="CHEBI:29999"/>
        <dbReference type="ChEBI" id="CHEBI:57683"/>
        <dbReference type="ChEBI" id="CHEBI:58211"/>
        <dbReference type="ChEBI" id="CHEBI:137321"/>
        <dbReference type="EC" id="2.4.1.109"/>
    </reaction>
</comment>
<feature type="transmembrane region" description="Helical" evidence="15">
    <location>
        <begin position="164"/>
        <end position="182"/>
    </location>
</feature>
<evidence type="ECO:0000256" key="15">
    <source>
        <dbReference type="RuleBase" id="RU367007"/>
    </source>
</evidence>
<dbReference type="STRING" id="1230905.A0A1G4JJ48"/>
<dbReference type="GO" id="GO:0031502">
    <property type="term" value="C:dolichyl-phosphate-mannose-protein mannosyltransferase complex"/>
    <property type="evidence" value="ECO:0007669"/>
    <property type="project" value="UniProtKB-ARBA"/>
</dbReference>
<comment type="function">
    <text evidence="15">Transfers mannose from Dol-P-mannose to Ser or Thr residues on proteins.</text>
</comment>
<evidence type="ECO:0000256" key="5">
    <source>
        <dbReference type="ARBA" id="ARBA00022676"/>
    </source>
</evidence>
<dbReference type="EC" id="2.4.1.109" evidence="4 15"/>
<protein>
    <recommendedName>
        <fullName evidence="4 15">Dolichyl-phosphate-mannose--protein mannosyltransferase</fullName>
        <ecNumber evidence="4 15">2.4.1.109</ecNumber>
    </recommendedName>
</protein>
<organism evidence="18 19">
    <name type="scientific">Lachancea mirantina</name>
    <dbReference type="NCBI Taxonomy" id="1230905"/>
    <lineage>
        <taxon>Eukaryota</taxon>
        <taxon>Fungi</taxon>
        <taxon>Dikarya</taxon>
        <taxon>Ascomycota</taxon>
        <taxon>Saccharomycotina</taxon>
        <taxon>Saccharomycetes</taxon>
        <taxon>Saccharomycetales</taxon>
        <taxon>Saccharomycetaceae</taxon>
        <taxon>Lachancea</taxon>
    </lineage>
</organism>
<evidence type="ECO:0000256" key="9">
    <source>
        <dbReference type="ARBA" id="ARBA00022824"/>
    </source>
</evidence>
<keyword evidence="7 15" id="KW-0812">Transmembrane</keyword>
<reference evidence="18 19" key="1">
    <citation type="submission" date="2016-03" db="EMBL/GenBank/DDBJ databases">
        <authorList>
            <person name="Devillers H."/>
        </authorList>
    </citation>
    <scope>NUCLEOTIDE SEQUENCE [LARGE SCALE GENOMIC DNA]</scope>
    <source>
        <strain evidence="18">CBS 11717</strain>
    </source>
</reference>
<keyword evidence="19" id="KW-1185">Reference proteome</keyword>
<evidence type="ECO:0000256" key="14">
    <source>
        <dbReference type="ARBA" id="ARBA00045102"/>
    </source>
</evidence>
<keyword evidence="5 15" id="KW-0328">Glycosyltransferase</keyword>
<evidence type="ECO:0000256" key="11">
    <source>
        <dbReference type="ARBA" id="ARBA00023136"/>
    </source>
</evidence>
<dbReference type="Pfam" id="PF02366">
    <property type="entry name" value="PMT"/>
    <property type="match status" value="1"/>
</dbReference>
<evidence type="ECO:0000256" key="8">
    <source>
        <dbReference type="ARBA" id="ARBA00022737"/>
    </source>
</evidence>
<feature type="region of interest" description="Disordered" evidence="16">
    <location>
        <begin position="755"/>
        <end position="782"/>
    </location>
</feature>
<dbReference type="OrthoDB" id="292747at2759"/>
<keyword evidence="6 15" id="KW-0808">Transferase</keyword>
<dbReference type="GO" id="GO:0004169">
    <property type="term" value="F:dolichyl-phosphate-mannose-protein mannosyltransferase activity"/>
    <property type="evidence" value="ECO:0007669"/>
    <property type="project" value="UniProtKB-UniRule"/>
</dbReference>
<feature type="transmembrane region" description="Helical" evidence="15">
    <location>
        <begin position="277"/>
        <end position="296"/>
    </location>
</feature>
<keyword evidence="10 15" id="KW-1133">Transmembrane helix</keyword>
<keyword evidence="12" id="KW-0325">Glycoprotein</keyword>
<dbReference type="InterPro" id="IPR036300">
    <property type="entry name" value="MIR_dom_sf"/>
</dbReference>
<feature type="domain" description="MIR" evidence="17">
    <location>
        <begin position="327"/>
        <end position="381"/>
    </location>
</feature>
<feature type="transmembrane region" description="Helical" evidence="15">
    <location>
        <begin position="138"/>
        <end position="157"/>
    </location>
</feature>
<dbReference type="AlphaFoldDB" id="A0A1G4JJ48"/>
<dbReference type="PANTHER" id="PTHR10050:SF50">
    <property type="entry name" value="DOLICHYL-PHOSPHATE-MANNOSE--PROTEIN MANNOSYLTRANSFERASE 1-RELATED"/>
    <property type="match status" value="1"/>
</dbReference>
<evidence type="ECO:0000313" key="18">
    <source>
        <dbReference type="EMBL" id="SCU90436.1"/>
    </source>
</evidence>
<comment type="pathway">
    <text evidence="2 15">Protein modification; protein glycosylation.</text>
</comment>
<evidence type="ECO:0000256" key="1">
    <source>
        <dbReference type="ARBA" id="ARBA00004477"/>
    </source>
</evidence>
<evidence type="ECO:0000256" key="16">
    <source>
        <dbReference type="SAM" id="MobiDB-lite"/>
    </source>
</evidence>
<evidence type="ECO:0000256" key="13">
    <source>
        <dbReference type="ARBA" id="ARBA00045085"/>
    </source>
</evidence>
<dbReference type="Pfam" id="PF16192">
    <property type="entry name" value="PMT_4TMC"/>
    <property type="match status" value="1"/>
</dbReference>
<comment type="similarity">
    <text evidence="3 15">Belongs to the glycosyltransferase 39 family.</text>
</comment>
<dbReference type="InterPro" id="IPR032421">
    <property type="entry name" value="PMT_4TMC"/>
</dbReference>
<feature type="transmembrane region" description="Helical" evidence="15">
    <location>
        <begin position="687"/>
        <end position="705"/>
    </location>
</feature>